<comment type="catalytic activity">
    <reaction evidence="1">
        <text>Hydrolysis of terminal non-reducing beta-D-galactose residues in beta-D-galactosides.</text>
        <dbReference type="EC" id="3.2.1.23"/>
    </reaction>
</comment>
<evidence type="ECO:0000256" key="2">
    <source>
        <dbReference type="ARBA" id="ARBA00012756"/>
    </source>
</evidence>
<dbReference type="RefSeq" id="WP_342882838.1">
    <property type="nucleotide sequence ID" value="NZ_JBBMQS010000021.1"/>
</dbReference>
<sequence length="202" mass="22575">MPLPTSVPANFWEAPELINIHRIASRPRLISHDRIGSLLSNSDEESPSYLALSGKWFFKYIENPNDAPEGFISDEFDFSGWDTIQVPSNWSMYADTADYGEYRYHHRNTGVIFSSALFGLKLGLSIGGALAGWILAAYGFVGNEAQNEEAKFGILMCFSLIPAGLAFLKMITLFFYSLRDSDMKAIEHALVERKGDLHAPQN</sequence>
<organism evidence="6 7">
    <name type="scientific">Paraglaciecola mesophila</name>
    <dbReference type="NCBI Taxonomy" id="197222"/>
    <lineage>
        <taxon>Bacteria</taxon>
        <taxon>Pseudomonadati</taxon>
        <taxon>Pseudomonadota</taxon>
        <taxon>Gammaproteobacteria</taxon>
        <taxon>Alteromonadales</taxon>
        <taxon>Alteromonadaceae</taxon>
        <taxon>Paraglaciecola</taxon>
    </lineage>
</organism>
<dbReference type="Proteomes" id="UP001461163">
    <property type="component" value="Unassembled WGS sequence"/>
</dbReference>
<reference evidence="6 7" key="1">
    <citation type="submission" date="2024-03" db="EMBL/GenBank/DDBJ databases">
        <title>Community enrichment and isolation of bacterial strains for fucoidan degradation.</title>
        <authorList>
            <person name="Sichert A."/>
        </authorList>
    </citation>
    <scope>NUCLEOTIDE SEQUENCE [LARGE SCALE GENOMIC DNA]</scope>
    <source>
        <strain evidence="6 7">AS12</strain>
    </source>
</reference>
<dbReference type="SUPFAM" id="SSF49785">
    <property type="entry name" value="Galactose-binding domain-like"/>
    <property type="match status" value="1"/>
</dbReference>
<gene>
    <name evidence="6" type="ORF">WNY77_20810</name>
</gene>
<keyword evidence="5" id="KW-1133">Transmembrane helix</keyword>
<evidence type="ECO:0000256" key="4">
    <source>
        <dbReference type="ARBA" id="ARBA00023295"/>
    </source>
</evidence>
<dbReference type="EC" id="3.2.1.23" evidence="2"/>
<evidence type="ECO:0000313" key="6">
    <source>
        <dbReference type="EMBL" id="MEM5499862.1"/>
    </source>
</evidence>
<evidence type="ECO:0000256" key="3">
    <source>
        <dbReference type="ARBA" id="ARBA00022801"/>
    </source>
</evidence>
<keyword evidence="5" id="KW-0812">Transmembrane</keyword>
<evidence type="ECO:0000256" key="5">
    <source>
        <dbReference type="SAM" id="Phobius"/>
    </source>
</evidence>
<keyword evidence="7" id="KW-1185">Reference proteome</keyword>
<accession>A0ABU9T145</accession>
<feature type="transmembrane region" description="Helical" evidence="5">
    <location>
        <begin position="152"/>
        <end position="176"/>
    </location>
</feature>
<evidence type="ECO:0000256" key="1">
    <source>
        <dbReference type="ARBA" id="ARBA00001412"/>
    </source>
</evidence>
<dbReference type="EMBL" id="JBBMQS010000021">
    <property type="protein sequence ID" value="MEM5499862.1"/>
    <property type="molecule type" value="Genomic_DNA"/>
</dbReference>
<dbReference type="PANTHER" id="PTHR46323:SF2">
    <property type="entry name" value="BETA-GALACTOSIDASE"/>
    <property type="match status" value="1"/>
</dbReference>
<dbReference type="Pfam" id="PF13347">
    <property type="entry name" value="MFS_2"/>
    <property type="match status" value="1"/>
</dbReference>
<dbReference type="InterPro" id="IPR008979">
    <property type="entry name" value="Galactose-bd-like_sf"/>
</dbReference>
<comment type="caution">
    <text evidence="6">The sequence shown here is derived from an EMBL/GenBank/DDBJ whole genome shotgun (WGS) entry which is preliminary data.</text>
</comment>
<keyword evidence="3" id="KW-0378">Hydrolase</keyword>
<dbReference type="Gene3D" id="2.60.120.260">
    <property type="entry name" value="Galactose-binding domain-like"/>
    <property type="match status" value="1"/>
</dbReference>
<feature type="transmembrane region" description="Helical" evidence="5">
    <location>
        <begin position="111"/>
        <end position="140"/>
    </location>
</feature>
<keyword evidence="4" id="KW-0326">Glycosidase</keyword>
<dbReference type="InterPro" id="IPR050347">
    <property type="entry name" value="Bact_Beta-galactosidase"/>
</dbReference>
<name>A0ABU9T145_9ALTE</name>
<protein>
    <recommendedName>
        <fullName evidence="2">beta-galactosidase</fullName>
        <ecNumber evidence="2">3.2.1.23</ecNumber>
    </recommendedName>
</protein>
<evidence type="ECO:0000313" key="7">
    <source>
        <dbReference type="Proteomes" id="UP001461163"/>
    </source>
</evidence>
<dbReference type="PANTHER" id="PTHR46323">
    <property type="entry name" value="BETA-GALACTOSIDASE"/>
    <property type="match status" value="1"/>
</dbReference>
<keyword evidence="5" id="KW-0472">Membrane</keyword>
<proteinExistence type="predicted"/>